<dbReference type="Gene3D" id="1.10.287.110">
    <property type="entry name" value="DnaJ domain"/>
    <property type="match status" value="1"/>
</dbReference>
<dbReference type="InterPro" id="IPR009073">
    <property type="entry name" value="HscB_oligo_C"/>
</dbReference>
<dbReference type="Gene3D" id="1.20.1280.20">
    <property type="entry name" value="HscB, C-terminal domain"/>
    <property type="match status" value="1"/>
</dbReference>
<dbReference type="Pfam" id="PF07743">
    <property type="entry name" value="HSCB_C"/>
    <property type="match status" value="1"/>
</dbReference>
<comment type="similarity">
    <text evidence="1">Belongs to the HscB family.</text>
</comment>
<dbReference type="SUPFAM" id="SSF47144">
    <property type="entry name" value="HSC20 (HSCB), C-terminal oligomerisation domain"/>
    <property type="match status" value="1"/>
</dbReference>
<gene>
    <name evidence="4" type="ORF">SAMN05421783_109109</name>
</gene>
<reference evidence="5" key="1">
    <citation type="submission" date="2016-10" db="EMBL/GenBank/DDBJ databases">
        <authorList>
            <person name="Varghese N."/>
            <person name="Submissions S."/>
        </authorList>
    </citation>
    <scope>NUCLEOTIDE SEQUENCE [LARGE SCALE GENOMIC DNA]</scope>
    <source>
        <strain evidence="5">DSM 217</strain>
    </source>
</reference>
<dbReference type="InterPro" id="IPR004640">
    <property type="entry name" value="HscB"/>
</dbReference>
<dbReference type="PANTHER" id="PTHR14021">
    <property type="entry name" value="IRON-SULFUR CLUSTER CO-CHAPERONE PROTEIN HSCB"/>
    <property type="match status" value="1"/>
</dbReference>
<dbReference type="GO" id="GO:1990230">
    <property type="term" value="C:iron-sulfur cluster transfer complex"/>
    <property type="evidence" value="ECO:0007669"/>
    <property type="project" value="TreeGrafter"/>
</dbReference>
<evidence type="ECO:0000313" key="4">
    <source>
        <dbReference type="EMBL" id="SDW83700.1"/>
    </source>
</evidence>
<dbReference type="RefSeq" id="WP_245731849.1">
    <property type="nucleotide sequence ID" value="NZ_FNNZ01000009.1"/>
</dbReference>
<protein>
    <submittedName>
        <fullName evidence="4">Molecular chaperone HscB</fullName>
    </submittedName>
</protein>
<dbReference type="SUPFAM" id="SSF46565">
    <property type="entry name" value="Chaperone J-domain"/>
    <property type="match status" value="1"/>
</dbReference>
<dbReference type="AlphaFoldDB" id="A0A1H2WST5"/>
<accession>A0A1H2WST5</accession>
<dbReference type="Proteomes" id="UP000198816">
    <property type="component" value="Unassembled WGS sequence"/>
</dbReference>
<evidence type="ECO:0000256" key="2">
    <source>
        <dbReference type="ARBA" id="ARBA00023186"/>
    </source>
</evidence>
<evidence type="ECO:0000256" key="1">
    <source>
        <dbReference type="ARBA" id="ARBA00010476"/>
    </source>
</evidence>
<dbReference type="GO" id="GO:0044571">
    <property type="term" value="P:[2Fe-2S] cluster assembly"/>
    <property type="evidence" value="ECO:0007669"/>
    <property type="project" value="InterPro"/>
</dbReference>
<proteinExistence type="inferred from homology"/>
<evidence type="ECO:0000313" key="5">
    <source>
        <dbReference type="Proteomes" id="UP000198816"/>
    </source>
</evidence>
<evidence type="ECO:0000259" key="3">
    <source>
        <dbReference type="Pfam" id="PF07743"/>
    </source>
</evidence>
<organism evidence="4 5">
    <name type="scientific">Thiocapsa roseopersicina</name>
    <dbReference type="NCBI Taxonomy" id="1058"/>
    <lineage>
        <taxon>Bacteria</taxon>
        <taxon>Pseudomonadati</taxon>
        <taxon>Pseudomonadota</taxon>
        <taxon>Gammaproteobacteria</taxon>
        <taxon>Chromatiales</taxon>
        <taxon>Chromatiaceae</taxon>
        <taxon>Thiocapsa</taxon>
    </lineage>
</organism>
<name>A0A1H2WST5_THIRO</name>
<dbReference type="InterPro" id="IPR036869">
    <property type="entry name" value="J_dom_sf"/>
</dbReference>
<dbReference type="GO" id="GO:0051259">
    <property type="term" value="P:protein complex oligomerization"/>
    <property type="evidence" value="ECO:0007669"/>
    <property type="project" value="InterPro"/>
</dbReference>
<dbReference type="GO" id="GO:0051087">
    <property type="term" value="F:protein-folding chaperone binding"/>
    <property type="evidence" value="ECO:0007669"/>
    <property type="project" value="InterPro"/>
</dbReference>
<keyword evidence="2" id="KW-0143">Chaperone</keyword>
<sequence length="191" mass="20634">MATISAVVDGSKNYFNLFDLPIAFVVDQSRLSERYRALLDGDAATSYGDPRSAHDSAPEQSPIEIELAYRTLLDPLARAAYLLDLLDCRSEGYGASAGEYGALGGFLMAEIELRESLDEAASRPDSAAAVAGILTDLAEQGASLEKDLQRVLADPSPQNLTAAREILRRLELVGTCRRDAEDRRAALTSRV</sequence>
<dbReference type="GO" id="GO:0001671">
    <property type="term" value="F:ATPase activator activity"/>
    <property type="evidence" value="ECO:0007669"/>
    <property type="project" value="InterPro"/>
</dbReference>
<dbReference type="InterPro" id="IPR036386">
    <property type="entry name" value="HscB_C_sf"/>
</dbReference>
<dbReference type="STRING" id="1058.SAMN05421783_109109"/>
<keyword evidence="5" id="KW-1185">Reference proteome</keyword>
<dbReference type="EMBL" id="FNNZ01000009">
    <property type="protein sequence ID" value="SDW83700.1"/>
    <property type="molecule type" value="Genomic_DNA"/>
</dbReference>
<dbReference type="PANTHER" id="PTHR14021:SF15">
    <property type="entry name" value="IRON-SULFUR CLUSTER CO-CHAPERONE PROTEIN HSCB"/>
    <property type="match status" value="1"/>
</dbReference>
<feature type="domain" description="Co-chaperone HscB C-terminal oligomerisation" evidence="3">
    <location>
        <begin position="106"/>
        <end position="170"/>
    </location>
</feature>